<dbReference type="Gene3D" id="3.60.10.10">
    <property type="entry name" value="Endonuclease/exonuclease/phosphatase"/>
    <property type="match status" value="1"/>
</dbReference>
<reference evidence="2" key="4">
    <citation type="submission" date="2025-09" db="UniProtKB">
        <authorList>
            <consortium name="Ensembl"/>
        </authorList>
    </citation>
    <scope>IDENTIFICATION</scope>
    <source>
        <strain evidence="2">HNI</strain>
    </source>
</reference>
<evidence type="ECO:0000259" key="1">
    <source>
        <dbReference type="PROSITE" id="PS50878"/>
    </source>
</evidence>
<feature type="domain" description="Reverse transcriptase" evidence="1">
    <location>
        <begin position="514"/>
        <end position="784"/>
    </location>
</feature>
<dbReference type="Ensembl" id="ENSORLT00020001102.1">
    <property type="protein sequence ID" value="ENSORLP00020008484.1"/>
    <property type="gene ID" value="ENSORLG00020009374.1"/>
</dbReference>
<reference evidence="2 3" key="2">
    <citation type="submission" date="2017-04" db="EMBL/GenBank/DDBJ databases">
        <title>CpG methylation of centromeres and impact of large insertions on vertebrate speciation.</title>
        <authorList>
            <person name="Ichikawa K."/>
            <person name="Yoshimura J."/>
            <person name="Morishita S."/>
        </authorList>
    </citation>
    <scope>NUCLEOTIDE SEQUENCE</scope>
    <source>
        <strain evidence="2 3">HNI</strain>
    </source>
</reference>
<proteinExistence type="predicted"/>
<dbReference type="GO" id="GO:0003824">
    <property type="term" value="F:catalytic activity"/>
    <property type="evidence" value="ECO:0007669"/>
    <property type="project" value="InterPro"/>
</dbReference>
<dbReference type="PANTHER" id="PTHR47510:SF3">
    <property type="entry name" value="ENDO_EXONUCLEASE_PHOSPHATASE DOMAIN-CONTAINING PROTEIN"/>
    <property type="match status" value="1"/>
</dbReference>
<dbReference type="InterPro" id="IPR000477">
    <property type="entry name" value="RT_dom"/>
</dbReference>
<sequence length="981" mass="112173">MATHDVNRKQLNPGIAKNRKWSFFRTVSHSKIVWDSRSKPRGILGGHLNIRSIMSKTEQIKHLLLDSNLDYLCLSESWLHENAPSAALTIPGYKLFRKDREGAKGGGVMVYIRDSIQCREIFWPDAHELECLGLNIILSPQMSFIIIVIYRPPSSDGAFYEQFERLLKNCNLSKEIVILGDFNINWEDTSARKNLKRVTDKFDLVQLIKGPTRITTSSSTQIDLIFSNRPERITKTYNMLAGLSDHNLLLVVRKLSKKRFNFSATEHDFIGIPKNIKEDFKNAVDQTDWNQILKKTDCERDCELFTKTLKEIIKSFSSRIKIKQNKNQLPWMNSDITKLMKERDLALKNAIKSKSHSSRYLFTTLRNKVVKSIRKAKADFFLTIIKYAKGDSKKTWSQLKKLEGKDTKCKKGLEIKVNGQTTNDPETVADAFNRGFIESVSLIVARFKANDLHVCSINKTEPILNLMTVTETEVAQTIMSLKSSRTKDIFGMDTFVLKELCSSLTSPLTTILNQSISESIFPSAWKSSVVIPIYKNGDSMLLSNYRPISIIPTVSKIREKLIAQQIIEHLNNTSFSLHPMQFGFRALHSTETANCFFTENIKQLLDKGGVVGAVFLDLKKVFDTINHKKLLTKLTKFNFSSSTIKWIESYLSKRSQSVRINHYHSSPLPISTGVPQGSILRPLLFSLYINDLPSVCSNAFTQMYADDTVIYSHGNNTSEVAEKLTETMGHVAKWLEQSSLCLNINKTVAMFFSKTNRKNILADVFVAVKKIDIVEKFEYLGILIDTTFNFKSQIQKVCNRVRFSLSNFRFIRANLSLQAATMFMHAMILSHMTYCLTTWSQANKSALKPLESLYKQTIKVLDKKPIRHHHCDILQKHKLLSWENFIKYTKLCLFYKITYGLSSPPLSQFVKIRSSQRVTRGSGQQDCIVPLRRSAFSQSAFSVTAAQEWNSVPHIIRHITTDTLFKKNLKNWLISQQTCSH</sequence>
<dbReference type="CDD" id="cd01650">
    <property type="entry name" value="RT_nLTR_like"/>
    <property type="match status" value="1"/>
</dbReference>
<evidence type="ECO:0000313" key="2">
    <source>
        <dbReference type="Ensembl" id="ENSORLP00020008484.1"/>
    </source>
</evidence>
<name>A0A3P9KJD8_ORYLA</name>
<dbReference type="Pfam" id="PF03372">
    <property type="entry name" value="Exo_endo_phos"/>
    <property type="match status" value="1"/>
</dbReference>
<evidence type="ECO:0000313" key="3">
    <source>
        <dbReference type="Proteomes" id="UP000265180"/>
    </source>
</evidence>
<dbReference type="InterPro" id="IPR005135">
    <property type="entry name" value="Endo/exonuclease/phosphatase"/>
</dbReference>
<organism evidence="2 3">
    <name type="scientific">Oryzias latipes</name>
    <name type="common">Japanese rice fish</name>
    <name type="synonym">Japanese killifish</name>
    <dbReference type="NCBI Taxonomy" id="8090"/>
    <lineage>
        <taxon>Eukaryota</taxon>
        <taxon>Metazoa</taxon>
        <taxon>Chordata</taxon>
        <taxon>Craniata</taxon>
        <taxon>Vertebrata</taxon>
        <taxon>Euteleostomi</taxon>
        <taxon>Actinopterygii</taxon>
        <taxon>Neopterygii</taxon>
        <taxon>Teleostei</taxon>
        <taxon>Neoteleostei</taxon>
        <taxon>Acanthomorphata</taxon>
        <taxon>Ovalentaria</taxon>
        <taxon>Atherinomorphae</taxon>
        <taxon>Beloniformes</taxon>
        <taxon>Adrianichthyidae</taxon>
        <taxon>Oryziinae</taxon>
        <taxon>Oryzias</taxon>
    </lineage>
</organism>
<dbReference type="PROSITE" id="PS50878">
    <property type="entry name" value="RT_POL"/>
    <property type="match status" value="1"/>
</dbReference>
<dbReference type="SUPFAM" id="SSF56672">
    <property type="entry name" value="DNA/RNA polymerases"/>
    <property type="match status" value="1"/>
</dbReference>
<reference evidence="2" key="3">
    <citation type="submission" date="2025-08" db="UniProtKB">
        <authorList>
            <consortium name="Ensembl"/>
        </authorList>
    </citation>
    <scope>IDENTIFICATION</scope>
    <source>
        <strain evidence="2">HNI</strain>
    </source>
</reference>
<protein>
    <recommendedName>
        <fullName evidence="1">Reverse transcriptase domain-containing protein</fullName>
    </recommendedName>
</protein>
<dbReference type="InterPro" id="IPR036691">
    <property type="entry name" value="Endo/exonu/phosph_ase_sf"/>
</dbReference>
<reference key="1">
    <citation type="journal article" date="2007" name="Nature">
        <title>The medaka draft genome and insights into vertebrate genome evolution.</title>
        <authorList>
            <person name="Kasahara M."/>
            <person name="Naruse K."/>
            <person name="Sasaki S."/>
            <person name="Nakatani Y."/>
            <person name="Qu W."/>
            <person name="Ahsan B."/>
            <person name="Yamada T."/>
            <person name="Nagayasu Y."/>
            <person name="Doi K."/>
            <person name="Kasai Y."/>
            <person name="Jindo T."/>
            <person name="Kobayashi D."/>
            <person name="Shimada A."/>
            <person name="Toyoda A."/>
            <person name="Kuroki Y."/>
            <person name="Fujiyama A."/>
            <person name="Sasaki T."/>
            <person name="Shimizu A."/>
            <person name="Asakawa S."/>
            <person name="Shimizu N."/>
            <person name="Hashimoto S."/>
            <person name="Yang J."/>
            <person name="Lee Y."/>
            <person name="Matsushima K."/>
            <person name="Sugano S."/>
            <person name="Sakaizumi M."/>
            <person name="Narita T."/>
            <person name="Ohishi K."/>
            <person name="Haga S."/>
            <person name="Ohta F."/>
            <person name="Nomoto H."/>
            <person name="Nogata K."/>
            <person name="Morishita T."/>
            <person name="Endo T."/>
            <person name="Shin-I T."/>
            <person name="Takeda H."/>
            <person name="Morishita S."/>
            <person name="Kohara Y."/>
        </authorList>
    </citation>
    <scope>NUCLEOTIDE SEQUENCE [LARGE SCALE GENOMIC DNA]</scope>
    <source>
        <strain>Hd-rR</strain>
    </source>
</reference>
<dbReference type="Proteomes" id="UP000265180">
    <property type="component" value="Chromosome 19"/>
</dbReference>
<dbReference type="PANTHER" id="PTHR47510">
    <property type="entry name" value="REVERSE TRANSCRIPTASE DOMAIN-CONTAINING PROTEIN"/>
    <property type="match status" value="1"/>
</dbReference>
<dbReference type="Pfam" id="PF00078">
    <property type="entry name" value="RVT_1"/>
    <property type="match status" value="1"/>
</dbReference>
<accession>A0A3P9KJD8</accession>
<dbReference type="AlphaFoldDB" id="A0A3P9KJD8"/>
<dbReference type="SUPFAM" id="SSF56219">
    <property type="entry name" value="DNase I-like"/>
    <property type="match status" value="1"/>
</dbReference>
<dbReference type="InterPro" id="IPR043502">
    <property type="entry name" value="DNA/RNA_pol_sf"/>
</dbReference>